<reference evidence="2 3" key="1">
    <citation type="submission" date="2019-03" db="EMBL/GenBank/DDBJ databases">
        <title>Genomic features of bacteria from cold environments.</title>
        <authorList>
            <person name="Shen L."/>
        </authorList>
    </citation>
    <scope>NUCLEOTIDE SEQUENCE [LARGE SCALE GENOMIC DNA]</scope>
    <source>
        <strain evidence="3">T3246-1</strain>
    </source>
</reference>
<dbReference type="Proteomes" id="UP000504882">
    <property type="component" value="Unassembled WGS sequence"/>
</dbReference>
<dbReference type="EMBL" id="SMNA01000006">
    <property type="protein sequence ID" value="TDE92572.1"/>
    <property type="molecule type" value="Genomic_DNA"/>
</dbReference>
<feature type="compositionally biased region" description="Basic and acidic residues" evidence="1">
    <location>
        <begin position="134"/>
        <end position="146"/>
    </location>
</feature>
<feature type="compositionally biased region" description="Basic and acidic residues" evidence="1">
    <location>
        <begin position="1"/>
        <end position="17"/>
    </location>
</feature>
<evidence type="ECO:0000313" key="3">
    <source>
        <dbReference type="Proteomes" id="UP000504882"/>
    </source>
</evidence>
<proteinExistence type="predicted"/>
<dbReference type="RefSeq" id="WP_133108202.1">
    <property type="nucleotide sequence ID" value="NZ_SMNA01000006.1"/>
</dbReference>
<feature type="region of interest" description="Disordered" evidence="1">
    <location>
        <begin position="1"/>
        <end position="146"/>
    </location>
</feature>
<keyword evidence="3" id="KW-1185">Reference proteome</keyword>
<name>A0ABY2E575_9MICO</name>
<comment type="caution">
    <text evidence="2">The sequence shown here is derived from an EMBL/GenBank/DDBJ whole genome shotgun (WGS) entry which is preliminary data.</text>
</comment>
<gene>
    <name evidence="2" type="ORF">EXU48_13580</name>
</gene>
<evidence type="ECO:0000313" key="2">
    <source>
        <dbReference type="EMBL" id="TDE92572.1"/>
    </source>
</evidence>
<protein>
    <submittedName>
        <fullName evidence="2">Uncharacterized protein</fullName>
    </submittedName>
</protein>
<sequence length="146" mass="15329">MTDRDHRPDGRAGDRAAAEATENEPGTAYPASPPPSGVHRAPSANSGDASSARPEEHRAPGTSPWGDYASSPYPVNPEADAPDHTLADPAYRPPDYAREPTPAHGVGTHYPPSPSPGSSWYSARSEPDDPPGADGRDDGAEDDHDR</sequence>
<organism evidence="2 3">
    <name type="scientific">Occultella glacieicola</name>
    <dbReference type="NCBI Taxonomy" id="2518684"/>
    <lineage>
        <taxon>Bacteria</taxon>
        <taxon>Bacillati</taxon>
        <taxon>Actinomycetota</taxon>
        <taxon>Actinomycetes</taxon>
        <taxon>Micrococcales</taxon>
        <taxon>Ruaniaceae</taxon>
        <taxon>Occultella</taxon>
    </lineage>
</organism>
<evidence type="ECO:0000256" key="1">
    <source>
        <dbReference type="SAM" id="MobiDB-lite"/>
    </source>
</evidence>
<accession>A0ABY2E575</accession>